<evidence type="ECO:0000313" key="3">
    <source>
        <dbReference type="Proteomes" id="UP000474104"/>
    </source>
</evidence>
<dbReference type="RefSeq" id="WP_004082549.1">
    <property type="nucleotide sequence ID" value="NZ_VIRB01000159.1"/>
</dbReference>
<protein>
    <submittedName>
        <fullName evidence="2">Uncharacterized protein</fullName>
    </submittedName>
</protein>
<evidence type="ECO:0000256" key="1">
    <source>
        <dbReference type="SAM" id="MobiDB-lite"/>
    </source>
</evidence>
<dbReference type="EMBL" id="VIRB01000159">
    <property type="protein sequence ID" value="NDO72243.1"/>
    <property type="molecule type" value="Genomic_DNA"/>
</dbReference>
<comment type="caution">
    <text evidence="2">The sequence shown here is derived from an EMBL/GenBank/DDBJ whole genome shotgun (WGS) entry which is preliminary data.</text>
</comment>
<reference evidence="2 3" key="1">
    <citation type="submission" date="2019-07" db="EMBL/GenBank/DDBJ databases">
        <title>Draft genome sequences of 15 bacterial species constituting the stable defined intestinal microbiota of the GM15 gnotobiotic mouse model.</title>
        <authorList>
            <person name="Elie C."/>
            <person name="Mathieu A."/>
            <person name="Saliou A."/>
            <person name="Darnaud M."/>
            <person name="Leulier F."/>
            <person name="Tamellini A."/>
        </authorList>
    </citation>
    <scope>NUCLEOTIDE SEQUENCE [LARGE SCALE GENOMIC DNA]</scope>
    <source>
        <strain evidence="3">ASF 502</strain>
    </source>
</reference>
<feature type="region of interest" description="Disordered" evidence="1">
    <location>
        <begin position="83"/>
        <end position="111"/>
    </location>
</feature>
<accession>A0A9X5CES8</accession>
<dbReference type="AlphaFoldDB" id="A0A9X5CES8"/>
<name>A0A9X5CES8_9FIRM</name>
<evidence type="ECO:0000313" key="2">
    <source>
        <dbReference type="EMBL" id="NDO72243.1"/>
    </source>
</evidence>
<gene>
    <name evidence="2" type="ORF">FMM80_27880</name>
</gene>
<dbReference type="OrthoDB" id="2059941at2"/>
<dbReference type="Proteomes" id="UP000474104">
    <property type="component" value="Unassembled WGS sequence"/>
</dbReference>
<organism evidence="2 3">
    <name type="scientific">Schaedlerella arabinosiphila</name>
    <dbReference type="NCBI Taxonomy" id="2044587"/>
    <lineage>
        <taxon>Bacteria</taxon>
        <taxon>Bacillati</taxon>
        <taxon>Bacillota</taxon>
        <taxon>Clostridia</taxon>
        <taxon>Lachnospirales</taxon>
        <taxon>Lachnospiraceae</taxon>
        <taxon>Schaedlerella</taxon>
    </lineage>
</organism>
<proteinExistence type="predicted"/>
<sequence>MDQKEMNEQVGKMLSDNPAKYIKIRGILDEMFEGRTLEGSKDISDREFERLRYRFRDIDVPLSFCSDKEAAYQLQKAVKYHRGQSRSRYDDRPAAKKSAKAKKKGLFGIFG</sequence>
<feature type="compositionally biased region" description="Basic residues" evidence="1">
    <location>
        <begin position="95"/>
        <end position="105"/>
    </location>
</feature>